<evidence type="ECO:0000313" key="2">
    <source>
        <dbReference type="EMBL" id="NYI69524.1"/>
    </source>
</evidence>
<dbReference type="InterPro" id="IPR007037">
    <property type="entry name" value="SIP_rossman_dom"/>
</dbReference>
<comment type="caution">
    <text evidence="2">The sequence shown here is derived from an EMBL/GenBank/DDBJ whole genome shotgun (WGS) entry which is preliminary data.</text>
</comment>
<dbReference type="CDD" id="cd06193">
    <property type="entry name" value="siderophore_interacting"/>
    <property type="match status" value="1"/>
</dbReference>
<organism evidence="2 3">
    <name type="scientific">Naumannella cuiyingiana</name>
    <dbReference type="NCBI Taxonomy" id="1347891"/>
    <lineage>
        <taxon>Bacteria</taxon>
        <taxon>Bacillati</taxon>
        <taxon>Actinomycetota</taxon>
        <taxon>Actinomycetes</taxon>
        <taxon>Propionibacteriales</taxon>
        <taxon>Propionibacteriaceae</taxon>
        <taxon>Naumannella</taxon>
    </lineage>
</organism>
<keyword evidence="3" id="KW-1185">Reference proteome</keyword>
<dbReference type="AlphaFoldDB" id="A0A7Z0D614"/>
<dbReference type="InterPro" id="IPR039374">
    <property type="entry name" value="SIP_fam"/>
</dbReference>
<dbReference type="PANTHER" id="PTHR30157:SF0">
    <property type="entry name" value="NADPH-DEPENDENT FERRIC-CHELATE REDUCTASE"/>
    <property type="match status" value="1"/>
</dbReference>
<dbReference type="Proteomes" id="UP000527616">
    <property type="component" value="Unassembled WGS sequence"/>
</dbReference>
<dbReference type="RefSeq" id="WP_179443587.1">
    <property type="nucleotide sequence ID" value="NZ_JACBZS010000001.1"/>
</dbReference>
<evidence type="ECO:0000259" key="1">
    <source>
        <dbReference type="PROSITE" id="PS51384"/>
    </source>
</evidence>
<protein>
    <submittedName>
        <fullName evidence="2">NADPH-dependent ferric siderophore reductase</fullName>
    </submittedName>
</protein>
<dbReference type="GO" id="GO:0016491">
    <property type="term" value="F:oxidoreductase activity"/>
    <property type="evidence" value="ECO:0007669"/>
    <property type="project" value="InterPro"/>
</dbReference>
<accession>A0A7Z0D614</accession>
<dbReference type="PROSITE" id="PS51384">
    <property type="entry name" value="FAD_FR"/>
    <property type="match status" value="1"/>
</dbReference>
<dbReference type="Pfam" id="PF08021">
    <property type="entry name" value="FAD_binding_9"/>
    <property type="match status" value="1"/>
</dbReference>
<dbReference type="Pfam" id="PF04954">
    <property type="entry name" value="SIP"/>
    <property type="match status" value="1"/>
</dbReference>
<dbReference type="InterPro" id="IPR017927">
    <property type="entry name" value="FAD-bd_FR_type"/>
</dbReference>
<gene>
    <name evidence="2" type="ORF">GGQ54_000084</name>
</gene>
<feature type="domain" description="FAD-binding FR-type" evidence="1">
    <location>
        <begin position="1"/>
        <end position="121"/>
    </location>
</feature>
<dbReference type="InterPro" id="IPR039261">
    <property type="entry name" value="FNR_nucleotide-bd"/>
</dbReference>
<sequence>MSWVEATVRASSRIGPHLQRITLTGEGVRGYRAEGLADDYCRVLFPDPGRERPVIGRTGRDPAESAPMRNYTIRRLDRARGEIDLDFVLHGRGVAADWARQAAPGRSGVALSPAFGSYRPPAGAVDRLLVTDLSGLPAAGRILAEAAPDERFRVVGIVPGNADELPLTSPAALDLRWLHVPFPGQGAALARAVVDQVAELPADTYVWGAGESAGCRAARNHLWRVLRRPPASTCVFGYWKARTPVG</sequence>
<evidence type="ECO:0000313" key="3">
    <source>
        <dbReference type="Proteomes" id="UP000527616"/>
    </source>
</evidence>
<proteinExistence type="predicted"/>
<dbReference type="Gene3D" id="3.40.50.80">
    <property type="entry name" value="Nucleotide-binding domain of ferredoxin-NADP reductase (FNR) module"/>
    <property type="match status" value="1"/>
</dbReference>
<reference evidence="2 3" key="1">
    <citation type="submission" date="2020-07" db="EMBL/GenBank/DDBJ databases">
        <title>Sequencing the genomes of 1000 actinobacteria strains.</title>
        <authorList>
            <person name="Klenk H.-P."/>
        </authorList>
    </citation>
    <scope>NUCLEOTIDE SEQUENCE [LARGE SCALE GENOMIC DNA]</scope>
    <source>
        <strain evidence="2 3">DSM 103164</strain>
    </source>
</reference>
<dbReference type="InterPro" id="IPR013113">
    <property type="entry name" value="SIP_FAD-bd"/>
</dbReference>
<name>A0A7Z0D614_9ACTN</name>
<dbReference type="EMBL" id="JACBZS010000001">
    <property type="protein sequence ID" value="NYI69524.1"/>
    <property type="molecule type" value="Genomic_DNA"/>
</dbReference>
<dbReference type="Gene3D" id="2.40.30.10">
    <property type="entry name" value="Translation factors"/>
    <property type="match status" value="1"/>
</dbReference>
<dbReference type="PANTHER" id="PTHR30157">
    <property type="entry name" value="FERRIC REDUCTASE, NADPH-DEPENDENT"/>
    <property type="match status" value="1"/>
</dbReference>